<organism evidence="2 3">
    <name type="scientific">Syphacia muris</name>
    <dbReference type="NCBI Taxonomy" id="451379"/>
    <lineage>
        <taxon>Eukaryota</taxon>
        <taxon>Metazoa</taxon>
        <taxon>Ecdysozoa</taxon>
        <taxon>Nematoda</taxon>
        <taxon>Chromadorea</taxon>
        <taxon>Rhabditida</taxon>
        <taxon>Spirurina</taxon>
        <taxon>Oxyuridomorpha</taxon>
        <taxon>Oxyuroidea</taxon>
        <taxon>Oxyuridae</taxon>
        <taxon>Syphacia</taxon>
    </lineage>
</organism>
<protein>
    <submittedName>
        <fullName evidence="3">Uncharacterized protein</fullName>
    </submittedName>
</protein>
<sequence>MDSKRIDGCKKDERTRWGEKMDGNGEIKQESKEMDRKRGEMMVRWRERGARGEGGRDEWLDGRMEKEGNEARIMRLEMWWWL</sequence>
<dbReference type="AlphaFoldDB" id="A0A0N5A836"/>
<evidence type="ECO:0000313" key="3">
    <source>
        <dbReference type="WBParaSite" id="SMUV_0000021601-mRNA-1"/>
    </source>
</evidence>
<name>A0A0N5A836_9BILA</name>
<dbReference type="WBParaSite" id="SMUV_0000021601-mRNA-1">
    <property type="protein sequence ID" value="SMUV_0000021601-mRNA-1"/>
    <property type="gene ID" value="SMUV_0000021601"/>
</dbReference>
<feature type="region of interest" description="Disordered" evidence="1">
    <location>
        <begin position="1"/>
        <end position="39"/>
    </location>
</feature>
<evidence type="ECO:0000313" key="2">
    <source>
        <dbReference type="Proteomes" id="UP000046393"/>
    </source>
</evidence>
<keyword evidence="2" id="KW-1185">Reference proteome</keyword>
<proteinExistence type="predicted"/>
<accession>A0A0N5A836</accession>
<dbReference type="Proteomes" id="UP000046393">
    <property type="component" value="Unplaced"/>
</dbReference>
<evidence type="ECO:0000256" key="1">
    <source>
        <dbReference type="SAM" id="MobiDB-lite"/>
    </source>
</evidence>
<reference evidence="3" key="1">
    <citation type="submission" date="2017-02" db="UniProtKB">
        <authorList>
            <consortium name="WormBaseParasite"/>
        </authorList>
    </citation>
    <scope>IDENTIFICATION</scope>
</reference>